<evidence type="ECO:0000313" key="1">
    <source>
        <dbReference type="EMBL" id="KAI9907248.1"/>
    </source>
</evidence>
<keyword evidence="2" id="KW-1185">Reference proteome</keyword>
<proteinExistence type="predicted"/>
<protein>
    <submittedName>
        <fullName evidence="1">Uncharacterized protein</fullName>
    </submittedName>
</protein>
<sequence length="204" mass="21121">MQTFVHVLLATVVVLQFSFSSTLASDISASSGSLSSSSELEAIAECNTTQLDEAETIFSTNQREKQCETALNLRNGTMLQVTTASATDMCGMASCKAALQELYNVLPDCRYNLWGLQHSAKKLLEFCGITPTNTAKSTSNTNGSVGWSVASAPASFAPVGVTDAPSPSTASDPTVASSASSRSSVTTITNISAACAFLIAALLG</sequence>
<accession>A0ACC0VNE8</accession>
<dbReference type="EMBL" id="CM047587">
    <property type="protein sequence ID" value="KAI9907248.1"/>
    <property type="molecule type" value="Genomic_DNA"/>
</dbReference>
<name>A0ACC0VNE8_9STRA</name>
<evidence type="ECO:0000313" key="2">
    <source>
        <dbReference type="Proteomes" id="UP001163321"/>
    </source>
</evidence>
<reference evidence="1 2" key="1">
    <citation type="journal article" date="2022" name="bioRxiv">
        <title>The genome of the oomycete Peronosclerospora sorghi, a cosmopolitan pathogen of maize and sorghum, is inflated with dispersed pseudogenes.</title>
        <authorList>
            <person name="Fletcher K."/>
            <person name="Martin F."/>
            <person name="Isakeit T."/>
            <person name="Cavanaugh K."/>
            <person name="Magill C."/>
            <person name="Michelmore R."/>
        </authorList>
    </citation>
    <scope>NUCLEOTIDE SEQUENCE [LARGE SCALE GENOMIC DNA]</scope>
    <source>
        <strain evidence="1">P6</strain>
    </source>
</reference>
<gene>
    <name evidence="1" type="ORF">PsorP6_004021</name>
</gene>
<comment type="caution">
    <text evidence="1">The sequence shown here is derived from an EMBL/GenBank/DDBJ whole genome shotgun (WGS) entry which is preliminary data.</text>
</comment>
<organism evidence="1 2">
    <name type="scientific">Peronosclerospora sorghi</name>
    <dbReference type="NCBI Taxonomy" id="230839"/>
    <lineage>
        <taxon>Eukaryota</taxon>
        <taxon>Sar</taxon>
        <taxon>Stramenopiles</taxon>
        <taxon>Oomycota</taxon>
        <taxon>Peronosporomycetes</taxon>
        <taxon>Peronosporales</taxon>
        <taxon>Peronosporaceae</taxon>
        <taxon>Peronosclerospora</taxon>
    </lineage>
</organism>
<dbReference type="Proteomes" id="UP001163321">
    <property type="component" value="Chromosome 8"/>
</dbReference>